<name>A0ABN2HWX7_9MICO</name>
<feature type="transmembrane region" description="Helical" evidence="1">
    <location>
        <begin position="12"/>
        <end position="30"/>
    </location>
</feature>
<dbReference type="EMBL" id="BAAAPL010000001">
    <property type="protein sequence ID" value="GAA1694934.1"/>
    <property type="molecule type" value="Genomic_DNA"/>
</dbReference>
<keyword evidence="1" id="KW-1133">Transmembrane helix</keyword>
<evidence type="ECO:0000313" key="3">
    <source>
        <dbReference type="Proteomes" id="UP001501690"/>
    </source>
</evidence>
<accession>A0ABN2HWX7</accession>
<dbReference type="InterPro" id="IPR021414">
    <property type="entry name" value="DUF3054"/>
</dbReference>
<comment type="caution">
    <text evidence="2">The sequence shown here is derived from an EMBL/GenBank/DDBJ whole genome shotgun (WGS) entry which is preliminary data.</text>
</comment>
<sequence>MPTPHPTPAPRTIWLSLLADVVLVILFAAIGRASHDEGILGENGLGLLQTSWPFVVSLLIGWAAMRLWRFPTAILNAGISVWLYTVIGGMLLRGVSGQGVQMAFAIVTAIVLGLFLVGWRIVVALLARRRPRTDP</sequence>
<feature type="transmembrane region" description="Helical" evidence="1">
    <location>
        <begin position="102"/>
        <end position="127"/>
    </location>
</feature>
<dbReference type="RefSeq" id="WP_344070056.1">
    <property type="nucleotide sequence ID" value="NZ_BAAAPL010000001.1"/>
</dbReference>
<gene>
    <name evidence="2" type="ORF">GCM10009808_10040</name>
</gene>
<proteinExistence type="predicted"/>
<feature type="transmembrane region" description="Helical" evidence="1">
    <location>
        <begin position="75"/>
        <end position="96"/>
    </location>
</feature>
<evidence type="ECO:0000256" key="1">
    <source>
        <dbReference type="SAM" id="Phobius"/>
    </source>
</evidence>
<protein>
    <submittedName>
        <fullName evidence="2">DUF3054 domain-containing protein</fullName>
    </submittedName>
</protein>
<reference evidence="2 3" key="1">
    <citation type="journal article" date="2019" name="Int. J. Syst. Evol. Microbiol.">
        <title>The Global Catalogue of Microorganisms (GCM) 10K type strain sequencing project: providing services to taxonomists for standard genome sequencing and annotation.</title>
        <authorList>
            <consortium name="The Broad Institute Genomics Platform"/>
            <consortium name="The Broad Institute Genome Sequencing Center for Infectious Disease"/>
            <person name="Wu L."/>
            <person name="Ma J."/>
        </authorList>
    </citation>
    <scope>NUCLEOTIDE SEQUENCE [LARGE SCALE GENOMIC DNA]</scope>
    <source>
        <strain evidence="2 3">JCM 15577</strain>
    </source>
</reference>
<dbReference type="Proteomes" id="UP001501690">
    <property type="component" value="Unassembled WGS sequence"/>
</dbReference>
<keyword evidence="1" id="KW-0812">Transmembrane</keyword>
<keyword evidence="1" id="KW-0472">Membrane</keyword>
<dbReference type="Pfam" id="PF11255">
    <property type="entry name" value="DUF3054"/>
    <property type="match status" value="1"/>
</dbReference>
<evidence type="ECO:0000313" key="2">
    <source>
        <dbReference type="EMBL" id="GAA1694934.1"/>
    </source>
</evidence>
<keyword evidence="3" id="KW-1185">Reference proteome</keyword>
<feature type="transmembrane region" description="Helical" evidence="1">
    <location>
        <begin position="50"/>
        <end position="68"/>
    </location>
</feature>
<organism evidence="2 3">
    <name type="scientific">Microbacterium sediminicola</name>
    <dbReference type="NCBI Taxonomy" id="415210"/>
    <lineage>
        <taxon>Bacteria</taxon>
        <taxon>Bacillati</taxon>
        <taxon>Actinomycetota</taxon>
        <taxon>Actinomycetes</taxon>
        <taxon>Micrococcales</taxon>
        <taxon>Microbacteriaceae</taxon>
        <taxon>Microbacterium</taxon>
    </lineage>
</organism>